<dbReference type="OrthoDB" id="3789784at2759"/>
<gene>
    <name evidence="1" type="ORF">JI435_446230</name>
</gene>
<name>A0A7U2NQF0_PHANO</name>
<evidence type="ECO:0000313" key="1">
    <source>
        <dbReference type="EMBL" id="QRD06646.1"/>
    </source>
</evidence>
<dbReference type="EMBL" id="CP069043">
    <property type="protein sequence ID" value="QRD06646.1"/>
    <property type="molecule type" value="Genomic_DNA"/>
</dbReference>
<dbReference type="AlphaFoldDB" id="A0A7U2NQF0"/>
<reference evidence="2" key="1">
    <citation type="journal article" date="2021" name="BMC Genomics">
        <title>Chromosome-level genome assembly and manually-curated proteome of model necrotroph Parastagonospora nodorum Sn15 reveals a genome-wide trove of candidate effector homologs, and redundancy of virulence-related functions within an accessory chromosome.</title>
        <authorList>
            <person name="Bertazzoni S."/>
            <person name="Jones D.A.B."/>
            <person name="Phan H.T."/>
            <person name="Tan K.-C."/>
            <person name="Hane J.K."/>
        </authorList>
    </citation>
    <scope>NUCLEOTIDE SEQUENCE [LARGE SCALE GENOMIC DNA]</scope>
    <source>
        <strain evidence="2">SN15 / ATCC MYA-4574 / FGSC 10173)</strain>
    </source>
</reference>
<proteinExistence type="predicted"/>
<keyword evidence="2" id="KW-1185">Reference proteome</keyword>
<dbReference type="Proteomes" id="UP000663193">
    <property type="component" value="Chromosome 21"/>
</dbReference>
<dbReference type="VEuPathDB" id="FungiDB:JI435_446230"/>
<dbReference type="RefSeq" id="XP_001803760.1">
    <property type="nucleotide sequence ID" value="XM_001803708.1"/>
</dbReference>
<sequence length="263" mass="29331">MATTISPSAAARPTNIKDALEVLLLCFEAAADALPPFPLAYAMAVAPEATPTNIPSLVIWQIEDLKTKPPSYSDFGSLCASFPPQSLPAALARWNMCDYFAILLIDEVRKKMDEYFGAEVDWWQIVPRPELGLFTCNEEKFLPRGHSVLVITEANGVVSVMDGTPEQFHWDRSTWLLLGNDFQARIGGIWGINSEAHMRQCEDSLGLFPKGHWSVARKRMNVLFGELDWSLLFLLSSEDRTASVKAQAQLAFAGMHRIEETLE</sequence>
<evidence type="ECO:0000313" key="2">
    <source>
        <dbReference type="Proteomes" id="UP000663193"/>
    </source>
</evidence>
<accession>A0A7U2NQF0</accession>
<protein>
    <submittedName>
        <fullName evidence="1">Uncharacterized protein</fullName>
    </submittedName>
</protein>
<dbReference type="KEGG" id="pno:SNOG_13552"/>
<organism evidence="1 2">
    <name type="scientific">Phaeosphaeria nodorum (strain SN15 / ATCC MYA-4574 / FGSC 10173)</name>
    <name type="common">Glume blotch fungus</name>
    <name type="synonym">Parastagonospora nodorum</name>
    <dbReference type="NCBI Taxonomy" id="321614"/>
    <lineage>
        <taxon>Eukaryota</taxon>
        <taxon>Fungi</taxon>
        <taxon>Dikarya</taxon>
        <taxon>Ascomycota</taxon>
        <taxon>Pezizomycotina</taxon>
        <taxon>Dothideomycetes</taxon>
        <taxon>Pleosporomycetidae</taxon>
        <taxon>Pleosporales</taxon>
        <taxon>Pleosporineae</taxon>
        <taxon>Phaeosphaeriaceae</taxon>
        <taxon>Parastagonospora</taxon>
    </lineage>
</organism>